<feature type="compositionally biased region" description="Low complexity" evidence="11">
    <location>
        <begin position="126"/>
        <end position="138"/>
    </location>
</feature>
<dbReference type="EMBL" id="LLWF02000042">
    <property type="protein sequence ID" value="ONH82766.1"/>
    <property type="molecule type" value="Genomic_DNA"/>
</dbReference>
<evidence type="ECO:0000313" key="17">
    <source>
        <dbReference type="Proteomes" id="UP000254919"/>
    </source>
</evidence>
<proteinExistence type="predicted"/>
<evidence type="ECO:0000313" key="15">
    <source>
        <dbReference type="EMBL" id="SUE95026.1"/>
    </source>
</evidence>
<keyword evidence="2" id="KW-1003">Cell membrane</keyword>
<dbReference type="SUPFAM" id="SSF103481">
    <property type="entry name" value="Multidrug resistance efflux transporter EmrE"/>
    <property type="match status" value="1"/>
</dbReference>
<accession>A0A1S8D373</accession>
<dbReference type="GO" id="GO:0022857">
    <property type="term" value="F:transmembrane transporter activity"/>
    <property type="evidence" value="ECO:0007669"/>
    <property type="project" value="InterPro"/>
</dbReference>
<dbReference type="GO" id="GO:0009245">
    <property type="term" value="P:lipid A biosynthetic process"/>
    <property type="evidence" value="ECO:0007669"/>
    <property type="project" value="UniProtKB-KW"/>
</dbReference>
<dbReference type="InterPro" id="IPR000390">
    <property type="entry name" value="Small_drug/metabolite_transptr"/>
</dbReference>
<feature type="domain" description="EamA" evidence="13">
    <location>
        <begin position="28"/>
        <end position="116"/>
    </location>
</feature>
<dbReference type="PANTHER" id="PTHR30561">
    <property type="entry name" value="SMR FAMILY PROTON-DEPENDENT DRUG EFFLUX TRANSPORTER SUGE"/>
    <property type="match status" value="1"/>
</dbReference>
<dbReference type="GeneID" id="99631304"/>
<dbReference type="GO" id="GO:0009103">
    <property type="term" value="P:lipopolysaccharide biosynthetic process"/>
    <property type="evidence" value="ECO:0007669"/>
    <property type="project" value="UniProtKB-KW"/>
</dbReference>
<evidence type="ECO:0000256" key="12">
    <source>
        <dbReference type="SAM" id="Phobius"/>
    </source>
</evidence>
<evidence type="ECO:0000256" key="6">
    <source>
        <dbReference type="ARBA" id="ARBA00022692"/>
    </source>
</evidence>
<keyword evidence="8 12" id="KW-1133">Transmembrane helix</keyword>
<dbReference type="Pfam" id="PF00892">
    <property type="entry name" value="EamA"/>
    <property type="match status" value="1"/>
</dbReference>
<comment type="subcellular location">
    <subcellularLocation>
        <location evidence="1">Cell membrane</location>
        <topology evidence="1">Multi-pass membrane protein</topology>
    </subcellularLocation>
</comment>
<evidence type="ECO:0000256" key="9">
    <source>
        <dbReference type="ARBA" id="ARBA00023098"/>
    </source>
</evidence>
<evidence type="ECO:0000259" key="13">
    <source>
        <dbReference type="Pfam" id="PF00892"/>
    </source>
</evidence>
<dbReference type="Proteomes" id="UP000054844">
    <property type="component" value="Unassembled WGS sequence"/>
</dbReference>
<sequence length="154" mass="16081">MRRFYLLGFLLLLSFDALAQISFKYAAMGALPVTADLAWLGRVLAQPWVYVALCGYLGAFFTWMALLRHAPIGPAFAASHLEVLVVMVLAVPLFGEHLGWAQILGGTAILAGIVCLALSETDEPEAGAAGTHAGPGPHRNGMPSTAPSPGAVPG</sequence>
<evidence type="ECO:0000256" key="10">
    <source>
        <dbReference type="ARBA" id="ARBA00023136"/>
    </source>
</evidence>
<evidence type="ECO:0000256" key="8">
    <source>
        <dbReference type="ARBA" id="ARBA00022989"/>
    </source>
</evidence>
<keyword evidence="6 12" id="KW-0812">Transmembrane</keyword>
<evidence type="ECO:0000256" key="1">
    <source>
        <dbReference type="ARBA" id="ARBA00004651"/>
    </source>
</evidence>
<dbReference type="Gene3D" id="1.10.3730.20">
    <property type="match status" value="1"/>
</dbReference>
<keyword evidence="16" id="KW-1185">Reference proteome</keyword>
<evidence type="ECO:0000313" key="16">
    <source>
        <dbReference type="Proteomes" id="UP000054844"/>
    </source>
</evidence>
<dbReference type="RefSeq" id="WP_019462094.1">
    <property type="nucleotide sequence ID" value="NZ_AP031463.1"/>
</dbReference>
<feature type="region of interest" description="Disordered" evidence="11">
    <location>
        <begin position="126"/>
        <end position="154"/>
    </location>
</feature>
<dbReference type="InterPro" id="IPR037185">
    <property type="entry name" value="EmrE-like"/>
</dbReference>
<gene>
    <name evidence="14" type="ORF">APZ41_012900</name>
    <name evidence="15" type="ORF">NCTC13291_03909</name>
</gene>
<dbReference type="OrthoDB" id="7021040at2"/>
<name>A0A1S8D373_9PROT</name>
<keyword evidence="4" id="KW-0997">Cell inner membrane</keyword>
<reference evidence="15 17" key="2">
    <citation type="submission" date="2018-06" db="EMBL/GenBank/DDBJ databases">
        <authorList>
            <consortium name="Pathogen Informatics"/>
            <person name="Doyle S."/>
        </authorList>
    </citation>
    <scope>NUCLEOTIDE SEQUENCE [LARGE SCALE GENOMIC DNA]</scope>
    <source>
        <strain evidence="15 17">NCTC13291</strain>
    </source>
</reference>
<dbReference type="AlphaFoldDB" id="A0A1S8D373"/>
<evidence type="ECO:0000256" key="4">
    <source>
        <dbReference type="ARBA" id="ARBA00022519"/>
    </source>
</evidence>
<evidence type="ECO:0000256" key="11">
    <source>
        <dbReference type="SAM" id="MobiDB-lite"/>
    </source>
</evidence>
<keyword evidence="10 12" id="KW-0472">Membrane</keyword>
<keyword evidence="9" id="KW-0443">Lipid metabolism</keyword>
<feature type="transmembrane region" description="Helical" evidence="12">
    <location>
        <begin position="74"/>
        <end position="94"/>
    </location>
</feature>
<evidence type="ECO:0000313" key="14">
    <source>
        <dbReference type="EMBL" id="ONH82766.1"/>
    </source>
</evidence>
<evidence type="ECO:0000256" key="3">
    <source>
        <dbReference type="ARBA" id="ARBA00022516"/>
    </source>
</evidence>
<keyword evidence="5" id="KW-0441">Lipid A biosynthesis</keyword>
<evidence type="ECO:0000256" key="5">
    <source>
        <dbReference type="ARBA" id="ARBA00022556"/>
    </source>
</evidence>
<dbReference type="PANTHER" id="PTHR30561:SF9">
    <property type="entry name" value="4-AMINO-4-DEOXY-L-ARABINOSE-PHOSPHOUNDECAPRENOL FLIPPASE SUBUNIT ARNF-RELATED"/>
    <property type="match status" value="1"/>
</dbReference>
<keyword evidence="7" id="KW-0448">Lipopolysaccharide biosynthesis</keyword>
<dbReference type="Proteomes" id="UP000254919">
    <property type="component" value="Unassembled WGS sequence"/>
</dbReference>
<evidence type="ECO:0000256" key="2">
    <source>
        <dbReference type="ARBA" id="ARBA00022475"/>
    </source>
</evidence>
<dbReference type="GO" id="GO:0005886">
    <property type="term" value="C:plasma membrane"/>
    <property type="evidence" value="ECO:0007669"/>
    <property type="project" value="UniProtKB-SubCell"/>
</dbReference>
<organism evidence="14 16">
    <name type="scientific">Roseomonas mucosa</name>
    <dbReference type="NCBI Taxonomy" id="207340"/>
    <lineage>
        <taxon>Bacteria</taxon>
        <taxon>Pseudomonadati</taxon>
        <taxon>Pseudomonadota</taxon>
        <taxon>Alphaproteobacteria</taxon>
        <taxon>Acetobacterales</taxon>
        <taxon>Roseomonadaceae</taxon>
        <taxon>Roseomonas</taxon>
    </lineage>
</organism>
<reference evidence="14 16" key="1">
    <citation type="submission" date="2016-12" db="EMBL/GenBank/DDBJ databases">
        <title>Draft genome sequence of Roseomonas mucosa strain AU37, isolated from a peripheral intravenous catheter.</title>
        <authorList>
            <person name="Choudhury M.A."/>
            <person name="Sidjabat H.E."/>
            <person name="Wailan A.M."/>
            <person name="Zhang L."/>
            <person name="Marsh N.M."/>
            <person name="Rickard C.M."/>
            <person name="Davies M."/>
            <person name="Mcmillan D.J."/>
        </authorList>
    </citation>
    <scope>NUCLEOTIDE SEQUENCE [LARGE SCALE GENOMIC DNA]</scope>
    <source>
        <strain evidence="14 16">SAVE376</strain>
    </source>
</reference>
<dbReference type="InterPro" id="IPR000620">
    <property type="entry name" value="EamA_dom"/>
</dbReference>
<dbReference type="EMBL" id="UGVN01000002">
    <property type="protein sequence ID" value="SUE95026.1"/>
    <property type="molecule type" value="Genomic_DNA"/>
</dbReference>
<protein>
    <submittedName>
        <fullName evidence="15">4-amino-4-deoxy-L-arabinose-phosphoundecaprenol flippase subunit ArnF</fullName>
    </submittedName>
    <submittedName>
        <fullName evidence="14">EamA family transporter</fullName>
    </submittedName>
</protein>
<evidence type="ECO:0000256" key="7">
    <source>
        <dbReference type="ARBA" id="ARBA00022985"/>
    </source>
</evidence>
<feature type="transmembrane region" description="Helical" evidence="12">
    <location>
        <begin position="48"/>
        <end position="67"/>
    </location>
</feature>
<feature type="transmembrane region" description="Helical" evidence="12">
    <location>
        <begin position="100"/>
        <end position="118"/>
    </location>
</feature>
<dbReference type="STRING" id="207340.APZ41_012900"/>
<keyword evidence="3" id="KW-0444">Lipid biosynthesis</keyword>